<evidence type="ECO:0008006" key="4">
    <source>
        <dbReference type="Google" id="ProtNLM"/>
    </source>
</evidence>
<comment type="caution">
    <text evidence="2">The sequence shown here is derived from an EMBL/GenBank/DDBJ whole genome shotgun (WGS) entry which is preliminary data.</text>
</comment>
<dbReference type="InterPro" id="IPR035985">
    <property type="entry name" value="Ubiquitin-activating_enz"/>
</dbReference>
<protein>
    <recommendedName>
        <fullName evidence="4">THIF-type NAD/FAD binding fold domain-containing protein</fullName>
    </recommendedName>
</protein>
<dbReference type="EMBL" id="BMJI01000005">
    <property type="protein sequence ID" value="GGC87852.1"/>
    <property type="molecule type" value="Genomic_DNA"/>
</dbReference>
<evidence type="ECO:0000256" key="1">
    <source>
        <dbReference type="SAM" id="MobiDB-lite"/>
    </source>
</evidence>
<organism evidence="2 3">
    <name type="scientific">Tersicoccus solisilvae</name>
    <dbReference type="NCBI Taxonomy" id="1882339"/>
    <lineage>
        <taxon>Bacteria</taxon>
        <taxon>Bacillati</taxon>
        <taxon>Actinomycetota</taxon>
        <taxon>Actinomycetes</taxon>
        <taxon>Micrococcales</taxon>
        <taxon>Micrococcaceae</taxon>
        <taxon>Tersicoccus</taxon>
    </lineage>
</organism>
<keyword evidence="3" id="KW-1185">Reference proteome</keyword>
<dbReference type="RefSeq" id="WP_188667560.1">
    <property type="nucleotide sequence ID" value="NZ_BMJI01000005.1"/>
</dbReference>
<name>A0ABQ1P2L5_9MICC</name>
<dbReference type="SUPFAM" id="SSF69572">
    <property type="entry name" value="Activating enzymes of the ubiquitin-like proteins"/>
    <property type="match status" value="1"/>
</dbReference>
<dbReference type="Proteomes" id="UP000597761">
    <property type="component" value="Unassembled WGS sequence"/>
</dbReference>
<reference evidence="3" key="1">
    <citation type="journal article" date="2019" name="Int. J. Syst. Evol. Microbiol.">
        <title>The Global Catalogue of Microorganisms (GCM) 10K type strain sequencing project: providing services to taxonomists for standard genome sequencing and annotation.</title>
        <authorList>
            <consortium name="The Broad Institute Genomics Platform"/>
            <consortium name="The Broad Institute Genome Sequencing Center for Infectious Disease"/>
            <person name="Wu L."/>
            <person name="Ma J."/>
        </authorList>
    </citation>
    <scope>NUCLEOTIDE SEQUENCE [LARGE SCALE GENOMIC DNA]</scope>
    <source>
        <strain evidence="3">CGMCC 1.15480</strain>
    </source>
</reference>
<feature type="region of interest" description="Disordered" evidence="1">
    <location>
        <begin position="343"/>
        <end position="382"/>
    </location>
</feature>
<evidence type="ECO:0000313" key="3">
    <source>
        <dbReference type="Proteomes" id="UP000597761"/>
    </source>
</evidence>
<gene>
    <name evidence="2" type="ORF">GCM10011512_13490</name>
</gene>
<proteinExistence type="predicted"/>
<accession>A0ABQ1P2L5</accession>
<dbReference type="Gene3D" id="3.40.50.720">
    <property type="entry name" value="NAD(P)-binding Rossmann-like Domain"/>
    <property type="match status" value="1"/>
</dbReference>
<evidence type="ECO:0000313" key="2">
    <source>
        <dbReference type="EMBL" id="GGC87852.1"/>
    </source>
</evidence>
<sequence>MHINPGLRVVRRSATCMQIGVDGGLLLDGLTGSDCAVVEGLRIDRDPAGLAELAHRHRVDRRRVTELVGALEPVLLPSVEAPGGLRADRLTGELAQLRALHRRDASAVLARRSAAVVRVRGTGALATAVLTGLAAAGVGRLVADDGPPITAAEIGPGGAGLAHLGVDRRVALRQTVRAVAPDGVLDCVADRAVDAGVPESAGAPDLIVVTAIDVLPPRARGGGADGDVVLPVIVREHDHVVGPLVVPGVTACLDCQDRHRAAADAAWPRIRAQLAAAAATAGPAAATSFVPVTAALAVEQALALLDGEHRPACWSAELVLRIADGRVSRRPCRPHPDCPCAWAPVGPDPADGVGAARSSGPDRGPRPRRGQGVRSTVSTASP</sequence>